<protein>
    <recommendedName>
        <fullName evidence="3">Secreted protein</fullName>
    </recommendedName>
</protein>
<feature type="signal peptide" evidence="1">
    <location>
        <begin position="1"/>
        <end position="17"/>
    </location>
</feature>
<evidence type="ECO:0000256" key="1">
    <source>
        <dbReference type="SAM" id="SignalP"/>
    </source>
</evidence>
<reference evidence="2" key="1">
    <citation type="journal article" date="2024" name="Gigascience">
        <title>Chromosome-level genome of the poultry shaft louse Menopon gallinae provides insight into the host-switching and adaptive evolution of parasitic lice.</title>
        <authorList>
            <person name="Xu Y."/>
            <person name="Ma L."/>
            <person name="Liu S."/>
            <person name="Liang Y."/>
            <person name="Liu Q."/>
            <person name="He Z."/>
            <person name="Tian L."/>
            <person name="Duan Y."/>
            <person name="Cai W."/>
            <person name="Li H."/>
            <person name="Song F."/>
        </authorList>
    </citation>
    <scope>NUCLEOTIDE SEQUENCE</scope>
    <source>
        <strain evidence="2">Cailab_2023a</strain>
    </source>
</reference>
<accession>A0AAW2HBV2</accession>
<comment type="caution">
    <text evidence="2">The sequence shown here is derived from an EMBL/GenBank/DDBJ whole genome shotgun (WGS) entry which is preliminary data.</text>
</comment>
<name>A0AAW2HBV2_9NEOP</name>
<gene>
    <name evidence="2" type="ORF">PYX00_009554</name>
</gene>
<evidence type="ECO:0008006" key="3">
    <source>
        <dbReference type="Google" id="ProtNLM"/>
    </source>
</evidence>
<dbReference type="AlphaFoldDB" id="A0AAW2HBV2"/>
<evidence type="ECO:0000313" key="2">
    <source>
        <dbReference type="EMBL" id="KAL0267217.1"/>
    </source>
</evidence>
<keyword evidence="1" id="KW-0732">Signal</keyword>
<sequence>MCLLISSFSYVFLLGRTAPGRWVWQEHLIYALHFGIPAEQCGLQPSHALQNHCAFQWKGFLSRIDRKTTSLNPNRDRSDFGSILRGIR</sequence>
<feature type="chain" id="PRO_5043329689" description="Secreted protein" evidence="1">
    <location>
        <begin position="18"/>
        <end position="88"/>
    </location>
</feature>
<organism evidence="2">
    <name type="scientific">Menopon gallinae</name>
    <name type="common">poultry shaft louse</name>
    <dbReference type="NCBI Taxonomy" id="328185"/>
    <lineage>
        <taxon>Eukaryota</taxon>
        <taxon>Metazoa</taxon>
        <taxon>Ecdysozoa</taxon>
        <taxon>Arthropoda</taxon>
        <taxon>Hexapoda</taxon>
        <taxon>Insecta</taxon>
        <taxon>Pterygota</taxon>
        <taxon>Neoptera</taxon>
        <taxon>Paraneoptera</taxon>
        <taxon>Psocodea</taxon>
        <taxon>Troctomorpha</taxon>
        <taxon>Phthiraptera</taxon>
        <taxon>Amblycera</taxon>
        <taxon>Menoponidae</taxon>
        <taxon>Menopon</taxon>
    </lineage>
</organism>
<dbReference type="EMBL" id="JARGDH010000005">
    <property type="protein sequence ID" value="KAL0267217.1"/>
    <property type="molecule type" value="Genomic_DNA"/>
</dbReference>
<proteinExistence type="predicted"/>